<evidence type="ECO:0000256" key="3">
    <source>
        <dbReference type="ARBA" id="ARBA00023204"/>
    </source>
</evidence>
<dbReference type="Proteomes" id="UP000597444">
    <property type="component" value="Unassembled WGS sequence"/>
</dbReference>
<keyword evidence="6" id="KW-1185">Reference proteome</keyword>
<protein>
    <submittedName>
        <fullName evidence="5">Uncharacterized protein</fullName>
    </submittedName>
</protein>
<evidence type="ECO:0000313" key="6">
    <source>
        <dbReference type="Proteomes" id="UP000597444"/>
    </source>
</evidence>
<dbReference type="InterPro" id="IPR041247">
    <property type="entry name" value="Rad52_fam"/>
</dbReference>
<comment type="similarity">
    <text evidence="1">Belongs to the RAD52 family.</text>
</comment>
<feature type="region of interest" description="Disordered" evidence="4">
    <location>
        <begin position="173"/>
        <end position="212"/>
    </location>
</feature>
<organism evidence="5 6">
    <name type="scientific">Reticulibacter mediterranei</name>
    <dbReference type="NCBI Taxonomy" id="2778369"/>
    <lineage>
        <taxon>Bacteria</taxon>
        <taxon>Bacillati</taxon>
        <taxon>Chloroflexota</taxon>
        <taxon>Ktedonobacteria</taxon>
        <taxon>Ktedonobacterales</taxon>
        <taxon>Reticulibacteraceae</taxon>
        <taxon>Reticulibacter</taxon>
    </lineage>
</organism>
<evidence type="ECO:0000256" key="4">
    <source>
        <dbReference type="SAM" id="MobiDB-lite"/>
    </source>
</evidence>
<accession>A0A8J3IM82</accession>
<comment type="caution">
    <text evidence="5">The sequence shown here is derived from an EMBL/GenBank/DDBJ whole genome shotgun (WGS) entry which is preliminary data.</text>
</comment>
<proteinExistence type="inferred from homology"/>
<reference evidence="5" key="1">
    <citation type="submission" date="2020-10" db="EMBL/GenBank/DDBJ databases">
        <title>Taxonomic study of unclassified bacteria belonging to the class Ktedonobacteria.</title>
        <authorList>
            <person name="Yabe S."/>
            <person name="Wang C.M."/>
            <person name="Zheng Y."/>
            <person name="Sakai Y."/>
            <person name="Cavaletti L."/>
            <person name="Monciardini P."/>
            <person name="Donadio S."/>
        </authorList>
    </citation>
    <scope>NUCLEOTIDE SEQUENCE</scope>
    <source>
        <strain evidence="5">ID150040</strain>
    </source>
</reference>
<feature type="compositionally biased region" description="Low complexity" evidence="4">
    <location>
        <begin position="193"/>
        <end position="212"/>
    </location>
</feature>
<dbReference type="AlphaFoldDB" id="A0A8J3IM82"/>
<dbReference type="RefSeq" id="WP_220207163.1">
    <property type="nucleotide sequence ID" value="NZ_BNJK01000001.1"/>
</dbReference>
<name>A0A8J3IM82_9CHLR</name>
<keyword evidence="2" id="KW-0227">DNA damage</keyword>
<dbReference type="GO" id="GO:0006281">
    <property type="term" value="P:DNA repair"/>
    <property type="evidence" value="ECO:0007669"/>
    <property type="project" value="UniProtKB-KW"/>
</dbReference>
<evidence type="ECO:0000256" key="2">
    <source>
        <dbReference type="ARBA" id="ARBA00022763"/>
    </source>
</evidence>
<dbReference type="EMBL" id="BNJK01000001">
    <property type="protein sequence ID" value="GHO96543.1"/>
    <property type="molecule type" value="Genomic_DNA"/>
</dbReference>
<gene>
    <name evidence="5" type="ORF">KSF_065910</name>
</gene>
<sequence>MSLSLASLQDVLRCPFPPEKIRLLPKLPRKNEQGQWKCLALPYADKRTYEDRLNELAFGEWSTPLTAPLVAGNKLIVPVAVVICGVSRTDYGEAFLSSLSRKGEKHEEENSATEAYSQGFRRACAQFGLGRYLYDLPKLWLPYDPTSGSRPIPISDAERIAWIEKLYMQAGLPPRPEHPAVAKQAASDPEQASHGSSLAPSSSSHQTGTSQQRVDTQLLAFLRRETTREQQQKACHFYHVEDLAHLTPEQALHLSDYIEARKQVTSA</sequence>
<keyword evidence="3" id="KW-0234">DNA repair</keyword>
<evidence type="ECO:0000313" key="5">
    <source>
        <dbReference type="EMBL" id="GHO96543.1"/>
    </source>
</evidence>
<evidence type="ECO:0000256" key="1">
    <source>
        <dbReference type="ARBA" id="ARBA00006638"/>
    </source>
</evidence>
<dbReference type="Pfam" id="PF04098">
    <property type="entry name" value="Rad52_Rad22"/>
    <property type="match status" value="1"/>
</dbReference>